<protein>
    <recommendedName>
        <fullName evidence="3 8">Beta-galactosidase</fullName>
        <shortName evidence="8">Beta-gal</shortName>
        <ecNumber evidence="3 8">3.2.1.23</ecNumber>
    </recommendedName>
</protein>
<keyword evidence="13" id="KW-1185">Reference proteome</keyword>
<dbReference type="SUPFAM" id="SSF52317">
    <property type="entry name" value="Class I glutamine amidotransferase-like"/>
    <property type="match status" value="1"/>
</dbReference>
<dbReference type="Gene3D" id="3.20.20.80">
    <property type="entry name" value="Glycosidases"/>
    <property type="match status" value="1"/>
</dbReference>
<dbReference type="InterPro" id="IPR003476">
    <property type="entry name" value="Glyco_hydro_42"/>
</dbReference>
<evidence type="ECO:0000313" key="12">
    <source>
        <dbReference type="EMBL" id="MFD2662274.1"/>
    </source>
</evidence>
<gene>
    <name evidence="12" type="ORF">ACFSW5_18620</name>
</gene>
<evidence type="ECO:0000256" key="8">
    <source>
        <dbReference type="PIRNR" id="PIRNR001084"/>
    </source>
</evidence>
<dbReference type="Gene3D" id="2.60.40.1180">
    <property type="entry name" value="Golgi alpha-mannosidase II"/>
    <property type="match status" value="1"/>
</dbReference>
<name>A0ABW5R0I0_9BACL</name>
<keyword evidence="6" id="KW-0862">Zinc</keyword>
<evidence type="ECO:0000256" key="4">
    <source>
        <dbReference type="ARBA" id="ARBA00022723"/>
    </source>
</evidence>
<comment type="catalytic activity">
    <reaction evidence="1 8">
        <text>Hydrolysis of terminal non-reducing beta-D-galactose residues in beta-D-galactosides.</text>
        <dbReference type="EC" id="3.2.1.23"/>
    </reaction>
</comment>
<dbReference type="PIRSF" id="PIRSF001084">
    <property type="entry name" value="B-galactosidase"/>
    <property type="match status" value="1"/>
</dbReference>
<proteinExistence type="inferred from homology"/>
<evidence type="ECO:0000256" key="2">
    <source>
        <dbReference type="ARBA" id="ARBA00005940"/>
    </source>
</evidence>
<dbReference type="Proteomes" id="UP001597493">
    <property type="component" value="Unassembled WGS sequence"/>
</dbReference>
<keyword evidence="7 8" id="KW-0326">Glycosidase</keyword>
<dbReference type="Pfam" id="PF08532">
    <property type="entry name" value="Glyco_hydro_42M"/>
    <property type="match status" value="1"/>
</dbReference>
<feature type="domain" description="Glycoside hydrolase family 42 N-terminal" evidence="9">
    <location>
        <begin position="15"/>
        <end position="396"/>
    </location>
</feature>
<evidence type="ECO:0000256" key="7">
    <source>
        <dbReference type="ARBA" id="ARBA00023295"/>
    </source>
</evidence>
<evidence type="ECO:0000313" key="13">
    <source>
        <dbReference type="Proteomes" id="UP001597493"/>
    </source>
</evidence>
<dbReference type="InterPro" id="IPR017853">
    <property type="entry name" value="GH"/>
</dbReference>
<keyword evidence="4" id="KW-0479">Metal-binding</keyword>
<dbReference type="Gene3D" id="3.40.50.880">
    <property type="match status" value="1"/>
</dbReference>
<evidence type="ECO:0000259" key="11">
    <source>
        <dbReference type="Pfam" id="PF08533"/>
    </source>
</evidence>
<evidence type="ECO:0000259" key="10">
    <source>
        <dbReference type="Pfam" id="PF08532"/>
    </source>
</evidence>
<dbReference type="EMBL" id="JBHUMY010000025">
    <property type="protein sequence ID" value="MFD2662274.1"/>
    <property type="molecule type" value="Genomic_DNA"/>
</dbReference>
<evidence type="ECO:0000256" key="6">
    <source>
        <dbReference type="ARBA" id="ARBA00022833"/>
    </source>
</evidence>
<evidence type="ECO:0000256" key="5">
    <source>
        <dbReference type="ARBA" id="ARBA00022801"/>
    </source>
</evidence>
<sequence>MRELKGLDTFRLGACYYPEHWPESMWEDDFQRMRELGLSVIRVAEFAWSVFEPEEGVFRFELFDKAIDLAHKHGLKVIIGTPTATAPVWLTHKYPETLAVTYDGVTLQPGMRQHTNYSSPVYREFSARITRRMAEHYKDHPAVIGWQLDNEFHCEKSESYAEADHLAFRNWLKNKYDGSLDALNDAWGTRFWNQTYTDWEQVFLPRPTPAPRQCNPHQVLDQKRFLSDNTISFARIQADIIREVAPHHWITTNGIFGRLDNHRMTEELLDFFSYDSYPQFSTIFHDEQEEKPLLDRKWVMGLATTRSVSPNFCIMEQQSGPGGWVNRMDMPSPKPGQMRLWTYQSIAHGADMVLFFRWRTATVGTELYWHGLNDYHNRPNRRIAEAGRIGKELQEIGNRIIGSRYQAEVAILRDYENEWDGEYDMWHGPFTYKSQLEWTKALQYRHIPNDHLFLRRTTTLQDLQRYKALIYPHPAIMRDETAALLAAYAEQGGILIFGCRTGYKNEHGHAYMKPFPGAAAELCGITVEEFTRIKGTRKPVRAKWNDNASGFMAGEFNEVLAVERDDVDTMAVYDEEYYAGKPAVTRRRVGAGQVWYFGAVFSERAADHLLGLIGMQSPAAEWASALPEQVELAIRRDEQGREIRFLLNYNEDPAAITLSKPQRDLLTGETLSGEIKLEGFGVFVLCEESESR</sequence>
<accession>A0ABW5R0I0</accession>
<dbReference type="EC" id="3.2.1.23" evidence="3 8"/>
<dbReference type="InterPro" id="IPR013529">
    <property type="entry name" value="Glyco_hydro_42_N"/>
</dbReference>
<comment type="similarity">
    <text evidence="2 8">Belongs to the glycosyl hydrolase 42 family.</text>
</comment>
<dbReference type="InterPro" id="IPR013738">
    <property type="entry name" value="Beta_galactosidase_Trimer"/>
</dbReference>
<dbReference type="RefSeq" id="WP_379276375.1">
    <property type="nucleotide sequence ID" value="NZ_JBHUGT010000022.1"/>
</dbReference>
<feature type="domain" description="Beta-galactosidase trimerisation" evidence="10">
    <location>
        <begin position="407"/>
        <end position="612"/>
    </location>
</feature>
<reference evidence="13" key="1">
    <citation type="journal article" date="2019" name="Int. J. Syst. Evol. Microbiol.">
        <title>The Global Catalogue of Microorganisms (GCM) 10K type strain sequencing project: providing services to taxonomists for standard genome sequencing and annotation.</title>
        <authorList>
            <consortium name="The Broad Institute Genomics Platform"/>
            <consortium name="The Broad Institute Genome Sequencing Center for Infectious Disease"/>
            <person name="Wu L."/>
            <person name="Ma J."/>
        </authorList>
    </citation>
    <scope>NUCLEOTIDE SEQUENCE [LARGE SCALE GENOMIC DNA]</scope>
    <source>
        <strain evidence="13">TISTR 1827</strain>
    </source>
</reference>
<dbReference type="GO" id="GO:0004565">
    <property type="term" value="F:beta-galactosidase activity"/>
    <property type="evidence" value="ECO:0007669"/>
    <property type="project" value="UniProtKB-EC"/>
</dbReference>
<dbReference type="PANTHER" id="PTHR36447:SF2">
    <property type="entry name" value="BETA-GALACTOSIDASE YESZ"/>
    <property type="match status" value="1"/>
</dbReference>
<dbReference type="InterPro" id="IPR013780">
    <property type="entry name" value="Glyco_hydro_b"/>
</dbReference>
<dbReference type="PANTHER" id="PTHR36447">
    <property type="entry name" value="BETA-GALACTOSIDASE GANA"/>
    <property type="match status" value="1"/>
</dbReference>
<evidence type="ECO:0000259" key="9">
    <source>
        <dbReference type="Pfam" id="PF02449"/>
    </source>
</evidence>
<dbReference type="InterPro" id="IPR029062">
    <property type="entry name" value="Class_I_gatase-like"/>
</dbReference>
<dbReference type="CDD" id="cd03143">
    <property type="entry name" value="A4_beta-galactosidase_middle_domain"/>
    <property type="match status" value="1"/>
</dbReference>
<keyword evidence="5 8" id="KW-0378">Hydrolase</keyword>
<dbReference type="SUPFAM" id="SSF51445">
    <property type="entry name" value="(Trans)glycosidases"/>
    <property type="match status" value="1"/>
</dbReference>
<comment type="caution">
    <text evidence="12">The sequence shown here is derived from an EMBL/GenBank/DDBJ whole genome shotgun (WGS) entry which is preliminary data.</text>
</comment>
<organism evidence="12 13">
    <name type="scientific">Paenibacillus thailandensis</name>
    <dbReference type="NCBI Taxonomy" id="393250"/>
    <lineage>
        <taxon>Bacteria</taxon>
        <taxon>Bacillati</taxon>
        <taxon>Bacillota</taxon>
        <taxon>Bacilli</taxon>
        <taxon>Bacillales</taxon>
        <taxon>Paenibacillaceae</taxon>
        <taxon>Paenibacillus</taxon>
    </lineage>
</organism>
<evidence type="ECO:0000256" key="3">
    <source>
        <dbReference type="ARBA" id="ARBA00012756"/>
    </source>
</evidence>
<feature type="domain" description="Beta-galactosidase C-terminal" evidence="11">
    <location>
        <begin position="630"/>
        <end position="685"/>
    </location>
</feature>
<dbReference type="InterPro" id="IPR013739">
    <property type="entry name" value="Beta_galactosidase_C"/>
</dbReference>
<evidence type="ECO:0000256" key="1">
    <source>
        <dbReference type="ARBA" id="ARBA00001412"/>
    </source>
</evidence>
<dbReference type="Pfam" id="PF02449">
    <property type="entry name" value="Glyco_hydro_42"/>
    <property type="match status" value="1"/>
</dbReference>
<dbReference type="Pfam" id="PF08533">
    <property type="entry name" value="Glyco_hydro_42C"/>
    <property type="match status" value="1"/>
</dbReference>